<dbReference type="Proteomes" id="UP000236732">
    <property type="component" value="Unassembled WGS sequence"/>
</dbReference>
<name>A0A1H6DVM1_9ACTN</name>
<evidence type="ECO:0000313" key="2">
    <source>
        <dbReference type="Proteomes" id="UP000236732"/>
    </source>
</evidence>
<dbReference type="Gene3D" id="3.30.530.20">
    <property type="match status" value="1"/>
</dbReference>
<evidence type="ECO:0000313" key="1">
    <source>
        <dbReference type="EMBL" id="SEG88635.1"/>
    </source>
</evidence>
<protein>
    <submittedName>
        <fullName evidence="1">Polyketide cyclase / dehydrase and lipid transport</fullName>
    </submittedName>
</protein>
<proteinExistence type="predicted"/>
<dbReference type="InterPro" id="IPR023393">
    <property type="entry name" value="START-like_dom_sf"/>
</dbReference>
<dbReference type="Pfam" id="PF10604">
    <property type="entry name" value="Polyketide_cyc2"/>
    <property type="match status" value="1"/>
</dbReference>
<reference evidence="1 2" key="1">
    <citation type="submission" date="2016-10" db="EMBL/GenBank/DDBJ databases">
        <authorList>
            <person name="de Groot N.N."/>
        </authorList>
    </citation>
    <scope>NUCLEOTIDE SEQUENCE [LARGE SCALE GENOMIC DNA]</scope>
    <source>
        <strain evidence="1 2">CGMCC 4.7037</strain>
    </source>
</reference>
<dbReference type="InterPro" id="IPR019587">
    <property type="entry name" value="Polyketide_cyclase/dehydratase"/>
</dbReference>
<gene>
    <name evidence="1" type="ORF">SAMN05444920_106279</name>
</gene>
<dbReference type="SUPFAM" id="SSF55961">
    <property type="entry name" value="Bet v1-like"/>
    <property type="match status" value="1"/>
</dbReference>
<dbReference type="AlphaFoldDB" id="A0A1H6DVM1"/>
<accession>A0A1H6DVM1</accession>
<dbReference type="EMBL" id="FNVT01000006">
    <property type="protein sequence ID" value="SEG88635.1"/>
    <property type="molecule type" value="Genomic_DNA"/>
</dbReference>
<organism evidence="1 2">
    <name type="scientific">Nonomuraea solani</name>
    <dbReference type="NCBI Taxonomy" id="1144553"/>
    <lineage>
        <taxon>Bacteria</taxon>
        <taxon>Bacillati</taxon>
        <taxon>Actinomycetota</taxon>
        <taxon>Actinomycetes</taxon>
        <taxon>Streptosporangiales</taxon>
        <taxon>Streptosporangiaceae</taxon>
        <taxon>Nonomuraea</taxon>
    </lineage>
</organism>
<sequence>MYAYEHALDTTAPAAAVWARYAAVNDWTAWDTGLLQVDLEGPFEVGTEGTMTPAGQHTVRFRIVELVTNELFTDETVVAGMTLRFIHRLTETETGTRVVHRVEITGPGAEQIGPAVTSDVPEAMAALVKLAEES</sequence>
<keyword evidence="2" id="KW-1185">Reference proteome</keyword>